<evidence type="ECO:0000313" key="1">
    <source>
        <dbReference type="EMBL" id="KAF9607804.1"/>
    </source>
</evidence>
<proteinExistence type="predicted"/>
<organism evidence="1 2">
    <name type="scientific">Coptis chinensis</name>
    <dbReference type="NCBI Taxonomy" id="261450"/>
    <lineage>
        <taxon>Eukaryota</taxon>
        <taxon>Viridiplantae</taxon>
        <taxon>Streptophyta</taxon>
        <taxon>Embryophyta</taxon>
        <taxon>Tracheophyta</taxon>
        <taxon>Spermatophyta</taxon>
        <taxon>Magnoliopsida</taxon>
        <taxon>Ranunculales</taxon>
        <taxon>Ranunculaceae</taxon>
        <taxon>Coptidoideae</taxon>
        <taxon>Coptis</taxon>
    </lineage>
</organism>
<name>A0A835HZP7_9MAGN</name>
<keyword evidence="2" id="KW-1185">Reference proteome</keyword>
<protein>
    <submittedName>
        <fullName evidence="1">Uncharacterized protein</fullName>
    </submittedName>
</protein>
<comment type="caution">
    <text evidence="1">The sequence shown here is derived from an EMBL/GenBank/DDBJ whole genome shotgun (WGS) entry which is preliminary data.</text>
</comment>
<gene>
    <name evidence="1" type="ORF">IFM89_001525</name>
</gene>
<dbReference type="AlphaFoldDB" id="A0A835HZP7"/>
<evidence type="ECO:0000313" key="2">
    <source>
        <dbReference type="Proteomes" id="UP000631114"/>
    </source>
</evidence>
<sequence>MPQPLLQAFIRVERRKISPIKISVNSIQDEGAGSHLVADLLLLWQGLLSSISFGE</sequence>
<reference evidence="1 2" key="1">
    <citation type="submission" date="2020-10" db="EMBL/GenBank/DDBJ databases">
        <title>The Coptis chinensis genome and diversification of protoberbering-type alkaloids.</title>
        <authorList>
            <person name="Wang B."/>
            <person name="Shu S."/>
            <person name="Song C."/>
            <person name="Liu Y."/>
        </authorList>
    </citation>
    <scope>NUCLEOTIDE SEQUENCE [LARGE SCALE GENOMIC DNA]</scope>
    <source>
        <strain evidence="1">HL-2020</strain>
        <tissue evidence="1">Leaf</tissue>
    </source>
</reference>
<accession>A0A835HZP7</accession>
<dbReference type="Proteomes" id="UP000631114">
    <property type="component" value="Unassembled WGS sequence"/>
</dbReference>
<dbReference type="EMBL" id="JADFTS010000004">
    <property type="protein sequence ID" value="KAF9607804.1"/>
    <property type="molecule type" value="Genomic_DNA"/>
</dbReference>